<dbReference type="PROSITE" id="PS00107">
    <property type="entry name" value="PROTEIN_KINASE_ATP"/>
    <property type="match status" value="1"/>
</dbReference>
<dbReference type="InterPro" id="IPR011009">
    <property type="entry name" value="Kinase-like_dom_sf"/>
</dbReference>
<keyword evidence="7" id="KW-0853">WD repeat</keyword>
<dbReference type="Pfam" id="PF16278">
    <property type="entry name" value="zf-C2HE"/>
    <property type="match status" value="1"/>
</dbReference>
<dbReference type="PROSITE" id="PS50011">
    <property type="entry name" value="PROTEIN_KINASE_DOM"/>
    <property type="match status" value="1"/>
</dbReference>
<dbReference type="Gene3D" id="2.130.10.10">
    <property type="entry name" value="YVTN repeat-like/Quinoprotein amine dehydrogenase"/>
    <property type="match status" value="3"/>
</dbReference>
<evidence type="ECO:0000259" key="25">
    <source>
        <dbReference type="PROSITE" id="PS51084"/>
    </source>
</evidence>
<keyword evidence="17" id="KW-0234">DNA repair</keyword>
<keyword evidence="9" id="KW-0479">Metal-binding</keyword>
<name>A0A336MFN4_CULSO</name>
<evidence type="ECO:0000256" key="21">
    <source>
        <dbReference type="PROSITE-ProRule" id="PRU00464"/>
    </source>
</evidence>
<comment type="caution">
    <text evidence="21">Lacks conserved residue(s) required for the propagation of feature annotation.</text>
</comment>
<evidence type="ECO:0000256" key="19">
    <source>
        <dbReference type="ARBA" id="ARBA00047899"/>
    </source>
</evidence>
<evidence type="ECO:0000256" key="12">
    <source>
        <dbReference type="ARBA" id="ARBA00022763"/>
    </source>
</evidence>
<evidence type="ECO:0000256" key="11">
    <source>
        <dbReference type="ARBA" id="ARBA00022741"/>
    </source>
</evidence>
<keyword evidence="5" id="KW-0268">Exocytosis</keyword>
<proteinExistence type="inferred from homology"/>
<keyword evidence="12" id="KW-0227">DNA damage</keyword>
<evidence type="ECO:0000256" key="22">
    <source>
        <dbReference type="PROSITE-ProRule" id="PRU10141"/>
    </source>
</evidence>
<feature type="binding site" evidence="22">
    <location>
        <position position="374"/>
    </location>
    <ligand>
        <name>ATP</name>
        <dbReference type="ChEBI" id="CHEBI:30616"/>
    </ligand>
</feature>
<dbReference type="GO" id="GO:0030866">
    <property type="term" value="P:cortical actin cytoskeleton organization"/>
    <property type="evidence" value="ECO:0007669"/>
    <property type="project" value="TreeGrafter"/>
</dbReference>
<evidence type="ECO:0000256" key="23">
    <source>
        <dbReference type="SAM" id="MobiDB-lite"/>
    </source>
</evidence>
<evidence type="ECO:0000313" key="26">
    <source>
        <dbReference type="EMBL" id="SSX24878.1"/>
    </source>
</evidence>
<keyword evidence="13" id="KW-0418">Kinase</keyword>
<dbReference type="PROSITE" id="PS00108">
    <property type="entry name" value="PROTEIN_KINASE_ST"/>
    <property type="match status" value="1"/>
</dbReference>
<evidence type="ECO:0000256" key="16">
    <source>
        <dbReference type="ARBA" id="ARBA00023125"/>
    </source>
</evidence>
<dbReference type="SUPFAM" id="SSF56112">
    <property type="entry name" value="Protein kinase-like (PK-like)"/>
    <property type="match status" value="1"/>
</dbReference>
<dbReference type="GO" id="GO:0032878">
    <property type="term" value="P:regulation of establishment or maintenance of cell polarity"/>
    <property type="evidence" value="ECO:0007669"/>
    <property type="project" value="TreeGrafter"/>
</dbReference>
<dbReference type="GO" id="GO:0030864">
    <property type="term" value="C:cortical actin cytoskeleton"/>
    <property type="evidence" value="ECO:0007669"/>
    <property type="project" value="TreeGrafter"/>
</dbReference>
<dbReference type="SUPFAM" id="SSF47986">
    <property type="entry name" value="DEATH domain"/>
    <property type="match status" value="1"/>
</dbReference>
<dbReference type="PROSITE" id="PS51084">
    <property type="entry name" value="HIT_2"/>
    <property type="match status" value="1"/>
</dbReference>
<dbReference type="Gene3D" id="3.30.200.20">
    <property type="entry name" value="Phosphorylase Kinase, domain 1"/>
    <property type="match status" value="1"/>
</dbReference>
<dbReference type="GO" id="GO:0051294">
    <property type="term" value="P:establishment of spindle orientation"/>
    <property type="evidence" value="ECO:0007669"/>
    <property type="project" value="TreeGrafter"/>
</dbReference>
<evidence type="ECO:0000256" key="13">
    <source>
        <dbReference type="ARBA" id="ARBA00022777"/>
    </source>
</evidence>
<keyword evidence="16" id="KW-0238">DNA-binding</keyword>
<dbReference type="SMART" id="SM00220">
    <property type="entry name" value="S_TKc"/>
    <property type="match status" value="1"/>
</dbReference>
<organism evidence="26">
    <name type="scientific">Culicoides sonorensis</name>
    <name type="common">Biting midge</name>
    <dbReference type="NCBI Taxonomy" id="179676"/>
    <lineage>
        <taxon>Eukaryota</taxon>
        <taxon>Metazoa</taxon>
        <taxon>Ecdysozoa</taxon>
        <taxon>Arthropoda</taxon>
        <taxon>Hexapoda</taxon>
        <taxon>Insecta</taxon>
        <taxon>Pterygota</taxon>
        <taxon>Neoptera</taxon>
        <taxon>Endopterygota</taxon>
        <taxon>Diptera</taxon>
        <taxon>Nematocera</taxon>
        <taxon>Chironomoidea</taxon>
        <taxon>Ceratopogonidae</taxon>
        <taxon>Ceratopogoninae</taxon>
        <taxon>Culicoides</taxon>
        <taxon>Monoculicoides</taxon>
    </lineage>
</organism>
<protein>
    <recommendedName>
        <fullName evidence="4">non-specific serine/threonine protein kinase</fullName>
        <ecNumber evidence="4">2.7.11.1</ecNumber>
    </recommendedName>
</protein>
<evidence type="ECO:0000256" key="1">
    <source>
        <dbReference type="ARBA" id="ARBA00004123"/>
    </source>
</evidence>
<feature type="region of interest" description="Disordered" evidence="23">
    <location>
        <begin position="1715"/>
        <end position="1736"/>
    </location>
</feature>
<evidence type="ECO:0000259" key="24">
    <source>
        <dbReference type="PROSITE" id="PS50011"/>
    </source>
</evidence>
<evidence type="ECO:0000256" key="7">
    <source>
        <dbReference type="ARBA" id="ARBA00022574"/>
    </source>
</evidence>
<gene>
    <name evidence="26" type="primary">CSON011635</name>
</gene>
<dbReference type="InterPro" id="IPR032566">
    <property type="entry name" value="Znf-C2HE"/>
</dbReference>
<dbReference type="PRINTS" id="PR00962">
    <property type="entry name" value="LETHAL2GIANT"/>
</dbReference>
<evidence type="ECO:0000256" key="5">
    <source>
        <dbReference type="ARBA" id="ARBA00022483"/>
    </source>
</evidence>
<keyword evidence="15 22" id="KW-0067">ATP-binding</keyword>
<dbReference type="GO" id="GO:0006281">
    <property type="term" value="P:DNA repair"/>
    <property type="evidence" value="ECO:0007669"/>
    <property type="project" value="UniProtKB-KW"/>
</dbReference>
<dbReference type="PANTHER" id="PTHR10241">
    <property type="entry name" value="LETHAL 2 GIANT LARVAE PROTEIN"/>
    <property type="match status" value="1"/>
</dbReference>
<dbReference type="Gene3D" id="3.30.428.10">
    <property type="entry name" value="HIT-like"/>
    <property type="match status" value="1"/>
</dbReference>
<dbReference type="FunFam" id="3.30.428.10:FF:000004">
    <property type="entry name" value="aprataxin isoform X2"/>
    <property type="match status" value="1"/>
</dbReference>
<feature type="domain" description="HIT" evidence="25">
    <location>
        <begin position="5"/>
        <end position="107"/>
    </location>
</feature>
<keyword evidence="8" id="KW-0808">Transferase</keyword>
<evidence type="ECO:0000256" key="10">
    <source>
        <dbReference type="ARBA" id="ARBA00022737"/>
    </source>
</evidence>
<dbReference type="Pfam" id="PF00069">
    <property type="entry name" value="Pkinase"/>
    <property type="match status" value="1"/>
</dbReference>
<dbReference type="EMBL" id="UFQT01000513">
    <property type="protein sequence ID" value="SSX24878.1"/>
    <property type="molecule type" value="Genomic_DNA"/>
</dbReference>
<dbReference type="InterPro" id="IPR036265">
    <property type="entry name" value="HIT-like_sf"/>
</dbReference>
<dbReference type="FunFam" id="1.10.510.10:FF:000754">
    <property type="entry name" value="Interleukin-1 receptor-associated kinase"/>
    <property type="match status" value="1"/>
</dbReference>
<evidence type="ECO:0000256" key="20">
    <source>
        <dbReference type="ARBA" id="ARBA00048679"/>
    </source>
</evidence>
<evidence type="ECO:0000256" key="9">
    <source>
        <dbReference type="ARBA" id="ARBA00022723"/>
    </source>
</evidence>
<evidence type="ECO:0000256" key="17">
    <source>
        <dbReference type="ARBA" id="ARBA00023204"/>
    </source>
</evidence>
<dbReference type="VEuPathDB" id="VectorBase:CSON011635"/>
<dbReference type="GO" id="GO:0045159">
    <property type="term" value="F:myosin II binding"/>
    <property type="evidence" value="ECO:0007669"/>
    <property type="project" value="TreeGrafter"/>
</dbReference>
<sequence>MSNWSLKLLDALKDPHLQVMKNETIVAIKDKFPKARYHFLIMPLQSISTIFEKQHLQLLDDMIQMADELIFKQKLSKDSFKIGFHAIPSMQQLHLHVISKDFDSSALKTKKHWNSFNTQYFIPCEDLRMELEKTGKIRRITESRAKELLSSPLKCNSSTEIYALKKMAEKLKANTSTINVRSASPRVVKPGDSKFPYSKVDENTKKAFIQEIKKHAEPSKWRIMAEILKINPIQIKEIENSVTDNKENSSYSPYEHVFKAYEIADRSVKTLFVQLAKLNYIDAVLHLKPFVHEKYHKVLQNDFENISTEVTDEIGASNSQNRSQVPTIQGAVPNVLYEELEIATDSWNQLNLLGKGGFGEVYKGTWTNSVVAIKRIQVRNPKISTQEDYKLKIELKQAFNELKSLNQCRHYNIVSIFGYSACPDQPYCIIYELMSGGTLEQKLFHNDEIFPWKERVTILLEAAHGLQFLHNFRKGSPIIHGDIKPANILLDDKGKAKIGDFGLARESSNRAGEIISRIFGTRPYLPDEFIISKILSPKVDSYSFGMVLFEVATGKRVFKDQRQPRHLKDMIKEYVAGKLKLDDVMDMTLGNSNNESKVFEILVELGMNCVKNDPCERSDMDTTVQHGFPHKPSALGYDPKRKLMAIGTQTGVLKVFGQPGVEFYGQHTPPQGGSAGDVFVQQIEWIPDSGRLITLTAANLLTLWEPAGTLLVPIKTLKFEGKLKKISALCCSYEKDVVWIGTEAGNVFQLDLKSFQVSEDPVISHDVVLDQAPKDYRHNNAGAIEQVKQHPINSQHLLVSFNRGLCVLWDLEDSKMVRAYMSPGHGQSVGLDVEHDGEKFTWYHADGSYATWYVDSSDPPEDQNYVPYGVDPCKAIDRLVRAFRGDDEITVQHGFPHKPSALGYDPKRKLMAIGTQTGVLKVFGQPGVEFYGQHTPPQGGSAGDVFVQQIEWIPDSGRLITLTAANLLTLWEPAGTLLVPIKTLKFEGKLKKISALCCSYEKDVVWIGTEAGNVFQLDLKSFQVSEDPVISHDVVLDQAPKDYRHNNAGAIEQVKQHPINSQHLLVSFNRGLCVLWDLEDAKMVRAYMSPGHGQSVGLDVEHDGEKFTWYHADGSYATWYVDSSDPPEDQNYVPYGVDPCKAIDRLVRAFRGDDEIVIFSGGMPRSAYGDHQCVSVHCKDGSKIALDFTSKVIDFFVTLDDEEPDQAQLLVVLLEEELCAYDLTDKALPLVIPPYLHSLHASAVTCNHLVSDVTQEILDKIKKAGEHQYENCSKIDWPIMGGTLPNRDEEESDKTGYEILLTGHEDGSVKFWDCSKVNLTPLLQVKTAPIFGHGDPDFDQPQESSEPLDEGEPPFRKAGLFDPYSDDPRLAVKKIAFCPNTGTLIIAGTAGNIVAFNFEEGSKSAEPLKVTTMNLVSDRDGFIWKGHDQLKVRKILMQEYTKIQDGLEVLSVLQVLPPAAITCVALQTRWDLVAAGTAHGLVLFDYLHDTPVFHKCTLNPNDLTGAGETLSRRKSFKKTLRESFRRLRKGRSTRNNPSAQTAAPAETRPMERQIEARPVDDGMGSMVRCLTFAHTYITNNHTPMASLWSGTNSSCVSVFVIYLPPKNTEDPEAPRRPITGQLAKEIQLKHRAPVIGITLYDNAAVPLDFQQPGQSSGPHKVLIASEEQFKVFALPQLKPVTKYKLTAHEGARTRKIQFASFTCKVSPDLLQSTPVKGHGPHSPVQVAAPTASPPPTPVSGAIDTNASHSDANALSSQAVHTEIGLMCLTNLGECMVLSIPELKRQINSSAVRREDINGISSLCFTTHGEALYMCSSSELQRITLSATKIICAEGTVELEPCEEDQSAIESDEDTLEGDNEVKTGDDHSTAEIVTPVSAAPTYKEREIGYTNGIDTSPNKANDTIGDISTMTIDSVKDHLNSTISTICSQTTEEIVGM</sequence>
<dbReference type="GO" id="GO:0005886">
    <property type="term" value="C:plasma membrane"/>
    <property type="evidence" value="ECO:0007669"/>
    <property type="project" value="TreeGrafter"/>
</dbReference>
<dbReference type="InterPro" id="IPR015943">
    <property type="entry name" value="WD40/YVTN_repeat-like_dom_sf"/>
</dbReference>
<dbReference type="GO" id="GO:0006887">
    <property type="term" value="P:exocytosis"/>
    <property type="evidence" value="ECO:0007669"/>
    <property type="project" value="UniProtKB-KW"/>
</dbReference>
<dbReference type="Gene3D" id="1.10.533.10">
    <property type="entry name" value="Death Domain, Fas"/>
    <property type="match status" value="1"/>
</dbReference>
<dbReference type="GO" id="GO:0003677">
    <property type="term" value="F:DNA binding"/>
    <property type="evidence" value="ECO:0007669"/>
    <property type="project" value="UniProtKB-KW"/>
</dbReference>
<keyword evidence="18" id="KW-0539">Nucleus</keyword>
<feature type="region of interest" description="Disordered" evidence="23">
    <location>
        <begin position="1527"/>
        <end position="1552"/>
    </location>
</feature>
<dbReference type="GO" id="GO:0005524">
    <property type="term" value="F:ATP binding"/>
    <property type="evidence" value="ECO:0007669"/>
    <property type="project" value="UniProtKB-UniRule"/>
</dbReference>
<dbReference type="InterPro" id="IPR008271">
    <property type="entry name" value="Ser/Thr_kinase_AS"/>
</dbReference>
<comment type="catalytic activity">
    <reaction evidence="20">
        <text>L-seryl-[protein] + ATP = O-phospho-L-seryl-[protein] + ADP + H(+)</text>
        <dbReference type="Rhea" id="RHEA:17989"/>
        <dbReference type="Rhea" id="RHEA-COMP:9863"/>
        <dbReference type="Rhea" id="RHEA-COMP:11604"/>
        <dbReference type="ChEBI" id="CHEBI:15378"/>
        <dbReference type="ChEBI" id="CHEBI:29999"/>
        <dbReference type="ChEBI" id="CHEBI:30616"/>
        <dbReference type="ChEBI" id="CHEBI:83421"/>
        <dbReference type="ChEBI" id="CHEBI:456216"/>
        <dbReference type="EC" id="2.7.11.1"/>
    </reaction>
</comment>
<evidence type="ECO:0000256" key="15">
    <source>
        <dbReference type="ARBA" id="ARBA00022840"/>
    </source>
</evidence>
<dbReference type="GO" id="GO:0046872">
    <property type="term" value="F:metal ion binding"/>
    <property type="evidence" value="ECO:0007669"/>
    <property type="project" value="UniProtKB-KW"/>
</dbReference>
<keyword evidence="11 22" id="KW-0547">Nucleotide-binding</keyword>
<dbReference type="GO" id="GO:0004674">
    <property type="term" value="F:protein serine/threonine kinase activity"/>
    <property type="evidence" value="ECO:0007669"/>
    <property type="project" value="UniProtKB-KW"/>
</dbReference>
<comment type="subcellular location">
    <subcellularLocation>
        <location evidence="1">Nucleus</location>
    </subcellularLocation>
</comment>
<dbReference type="Pfam" id="PF11969">
    <property type="entry name" value="DcpS_C"/>
    <property type="match status" value="1"/>
</dbReference>
<dbReference type="GO" id="GO:0005096">
    <property type="term" value="F:GTPase activator activity"/>
    <property type="evidence" value="ECO:0007669"/>
    <property type="project" value="TreeGrafter"/>
</dbReference>
<feature type="domain" description="Protein kinase" evidence="24">
    <location>
        <begin position="347"/>
        <end position="629"/>
    </location>
</feature>
<comment type="similarity">
    <text evidence="3">Belongs to the protein kinase superfamily. TKL Ser/Thr protein kinase family. Pelle subfamily.</text>
</comment>
<dbReference type="InterPro" id="IPR000664">
    <property type="entry name" value="Lethal2_giant"/>
</dbReference>
<dbReference type="PANTHER" id="PTHR10241:SF29">
    <property type="entry name" value="LETHAL(2) GIANT LARVAE PROTEIN"/>
    <property type="match status" value="1"/>
</dbReference>
<reference evidence="26" key="1">
    <citation type="submission" date="2018-07" db="EMBL/GenBank/DDBJ databases">
        <authorList>
            <person name="Quirk P.G."/>
            <person name="Krulwich T.A."/>
        </authorList>
    </citation>
    <scope>NUCLEOTIDE SEQUENCE</scope>
</reference>
<evidence type="ECO:0000256" key="8">
    <source>
        <dbReference type="ARBA" id="ARBA00022679"/>
    </source>
</evidence>
<comment type="similarity">
    <text evidence="2">Belongs to the WD repeat L(2)GL family.</text>
</comment>
<dbReference type="SUPFAM" id="SSF54197">
    <property type="entry name" value="HIT-like"/>
    <property type="match status" value="1"/>
</dbReference>
<keyword evidence="14" id="KW-0862">Zinc</keyword>
<dbReference type="Gene3D" id="1.10.510.10">
    <property type="entry name" value="Transferase(Phosphotransferase) domain 1"/>
    <property type="match status" value="1"/>
</dbReference>
<dbReference type="Pfam" id="PF08366">
    <property type="entry name" value="LLGL"/>
    <property type="match status" value="1"/>
</dbReference>
<evidence type="ECO:0000256" key="14">
    <source>
        <dbReference type="ARBA" id="ARBA00022833"/>
    </source>
</evidence>
<evidence type="ECO:0000256" key="2">
    <source>
        <dbReference type="ARBA" id="ARBA00008070"/>
    </source>
</evidence>
<dbReference type="GO" id="GO:0006893">
    <property type="term" value="P:Golgi to plasma membrane transport"/>
    <property type="evidence" value="ECO:0007669"/>
    <property type="project" value="TreeGrafter"/>
</dbReference>
<keyword evidence="6" id="KW-0723">Serine/threonine-protein kinase</keyword>
<dbReference type="InterPro" id="IPR013577">
    <property type="entry name" value="LLGL2"/>
</dbReference>
<keyword evidence="10" id="KW-0677">Repeat</keyword>
<dbReference type="InterPro" id="IPR000719">
    <property type="entry name" value="Prot_kinase_dom"/>
</dbReference>
<comment type="catalytic activity">
    <reaction evidence="19">
        <text>L-threonyl-[protein] + ATP = O-phospho-L-threonyl-[protein] + ADP + H(+)</text>
        <dbReference type="Rhea" id="RHEA:46608"/>
        <dbReference type="Rhea" id="RHEA-COMP:11060"/>
        <dbReference type="Rhea" id="RHEA-COMP:11605"/>
        <dbReference type="ChEBI" id="CHEBI:15378"/>
        <dbReference type="ChEBI" id="CHEBI:30013"/>
        <dbReference type="ChEBI" id="CHEBI:30616"/>
        <dbReference type="ChEBI" id="CHEBI:61977"/>
        <dbReference type="ChEBI" id="CHEBI:456216"/>
        <dbReference type="EC" id="2.7.11.1"/>
    </reaction>
</comment>
<evidence type="ECO:0000256" key="6">
    <source>
        <dbReference type="ARBA" id="ARBA00022527"/>
    </source>
</evidence>
<dbReference type="GO" id="GO:0019905">
    <property type="term" value="F:syntaxin binding"/>
    <property type="evidence" value="ECO:0007669"/>
    <property type="project" value="TreeGrafter"/>
</dbReference>
<evidence type="ECO:0000256" key="18">
    <source>
        <dbReference type="ARBA" id="ARBA00023242"/>
    </source>
</evidence>
<accession>A0A336MFN4</accession>
<dbReference type="SUPFAM" id="SSF50978">
    <property type="entry name" value="WD40 repeat-like"/>
    <property type="match status" value="3"/>
</dbReference>
<dbReference type="InterPro" id="IPR011029">
    <property type="entry name" value="DEATH-like_dom_sf"/>
</dbReference>
<dbReference type="InterPro" id="IPR017441">
    <property type="entry name" value="Protein_kinase_ATP_BS"/>
</dbReference>
<dbReference type="GO" id="GO:0005634">
    <property type="term" value="C:nucleus"/>
    <property type="evidence" value="ECO:0007669"/>
    <property type="project" value="UniProtKB-SubCell"/>
</dbReference>
<dbReference type="InterPro" id="IPR011146">
    <property type="entry name" value="HIT-like"/>
</dbReference>
<dbReference type="GO" id="GO:0008593">
    <property type="term" value="P:regulation of Notch signaling pathway"/>
    <property type="evidence" value="ECO:0007669"/>
    <property type="project" value="TreeGrafter"/>
</dbReference>
<dbReference type="InterPro" id="IPR036322">
    <property type="entry name" value="WD40_repeat_dom_sf"/>
</dbReference>
<feature type="region of interest" description="Disordered" evidence="23">
    <location>
        <begin position="1333"/>
        <end position="1356"/>
    </location>
</feature>
<evidence type="ECO:0000256" key="4">
    <source>
        <dbReference type="ARBA" id="ARBA00012513"/>
    </source>
</evidence>
<evidence type="ECO:0000256" key="3">
    <source>
        <dbReference type="ARBA" id="ARBA00008718"/>
    </source>
</evidence>
<dbReference type="EC" id="2.7.11.1" evidence="4"/>